<gene>
    <name evidence="2" type="ORF">T551_01572</name>
</gene>
<name>A0A0W4ZRN8_PNEJ7</name>
<dbReference type="EMBL" id="LFWA01000006">
    <property type="protein sequence ID" value="KTW31020.1"/>
    <property type="molecule type" value="Genomic_DNA"/>
</dbReference>
<accession>A0A0W4ZRN8</accession>
<dbReference type="RefSeq" id="XP_018230010.1">
    <property type="nucleotide sequence ID" value="XM_018373835.1"/>
</dbReference>
<dbReference type="AlphaFoldDB" id="A0A0W4ZRN8"/>
<protein>
    <submittedName>
        <fullName evidence="2">Uncharacterized protein</fullName>
    </submittedName>
</protein>
<keyword evidence="3" id="KW-1185">Reference proteome</keyword>
<dbReference type="VEuPathDB" id="FungiDB:T551_01572"/>
<evidence type="ECO:0000256" key="1">
    <source>
        <dbReference type="SAM" id="MobiDB-lite"/>
    </source>
</evidence>
<comment type="caution">
    <text evidence="2">The sequence shown here is derived from an EMBL/GenBank/DDBJ whole genome shotgun (WGS) entry which is preliminary data.</text>
</comment>
<sequence>MKSVKRHNSKSFMEDEDGIDATSLKEIWKEQKGIERPEWSRWFCGMRSPATNSELYALAASLKSKAPLKFEEKSNYLQKCTEKPKTHFLSPKGLYGVPFEQNYEHLLQEKTNDKNKRPFFQFPEIKVLKKQERSRTLEYDLRASDPPMFIDMYGTISENDKGMLCSSNSTELLNKNICQKEAQPSLMQEVTKQLCSTAKTNILLSKLLDCFSKQPKVLKTTGTQTSGHASPVTKVHHVYSDYAHTVSPIALNVSPQIFMDAKENFSSNSAKKNYSYKSKKNEENHNKRNYSTYSGVHCLCQKISLKQTLFSPNISPCNLYTNRNTRNYSPEKYRFRPKHTDCFFRKKLQISPYSSKNTLSSQSNVYPFTPFMKRNFQPVKIFHDDISPDFIIQKELSSPFFHETKVGYSNLQCCNPMDYESSCMNKQCIGSKLTQNNSLKMKPKNEVIQKEKIPLYKWKKKDDVLSVNNNIINYKNSMDNFFDTSRLEDRVNSISSSFSTANIDKPNTSEIFQTKIFSKDNLESIPKYEKKSEKIHVKKKNITPTQLPINNTKETYFTKTNFEKRGKIRIPSIFLNNHDKNSLLKSASRTSELNMFSQNTKINTRYSLRINKSSKDVNKKENSSPQNPAIFNSKKNSYNEIFALKKDEININSFQKPIKKRQEVSRIHASNLSTQNLNIENTKNSQKNKHFQISKKESISQLSKKPLTGYSSVNYNASVVSPENFSKNNKNIEKKSDKSFSVKNKIIIPPVFLLQKGDNNTNSNTLKKLHSLDTTSSNSTLAMEPINEKGKLYSKRSNNFTKEFKSAGFNESKKANSLVNTKQAYTENISFSQSKSIEKSNQNKLNLPVSVSFDYKYECKNNSKTSFEPFDLKKTKTTYSEINIPSDPSIESMKTKDALKNMSRHKHLVSTYQEAVNMSTIPSKIIKMDTANRTHPNKIIIPSVFMVS</sequence>
<feature type="compositionally biased region" description="Polar residues" evidence="1">
    <location>
        <begin position="623"/>
        <end position="632"/>
    </location>
</feature>
<organism evidence="2 3">
    <name type="scientific">Pneumocystis jirovecii (strain RU7)</name>
    <name type="common">Human pneumocystis pneumonia agent</name>
    <dbReference type="NCBI Taxonomy" id="1408657"/>
    <lineage>
        <taxon>Eukaryota</taxon>
        <taxon>Fungi</taxon>
        <taxon>Dikarya</taxon>
        <taxon>Ascomycota</taxon>
        <taxon>Taphrinomycotina</taxon>
        <taxon>Pneumocystomycetes</taxon>
        <taxon>Pneumocystaceae</taxon>
        <taxon>Pneumocystis</taxon>
    </lineage>
</organism>
<dbReference type="GeneID" id="28940090"/>
<proteinExistence type="predicted"/>
<evidence type="ECO:0000313" key="2">
    <source>
        <dbReference type="EMBL" id="KTW31020.1"/>
    </source>
</evidence>
<evidence type="ECO:0000313" key="3">
    <source>
        <dbReference type="Proteomes" id="UP000053447"/>
    </source>
</evidence>
<reference evidence="3" key="1">
    <citation type="journal article" date="2016" name="Nat. Commun.">
        <title>Genome analysis of three Pneumocystis species reveals adaptation mechanisms to life exclusively in mammalian hosts.</title>
        <authorList>
            <person name="Ma L."/>
            <person name="Chen Z."/>
            <person name="Huang D.W."/>
            <person name="Kutty G."/>
            <person name="Ishihara M."/>
            <person name="Wang H."/>
            <person name="Abouelleil A."/>
            <person name="Bishop L."/>
            <person name="Davey E."/>
            <person name="Deng R."/>
            <person name="Deng X."/>
            <person name="Fan L."/>
            <person name="Fantoni G."/>
            <person name="Fitzgerald M."/>
            <person name="Gogineni E."/>
            <person name="Goldberg J.M."/>
            <person name="Handley G."/>
            <person name="Hu X."/>
            <person name="Huber C."/>
            <person name="Jiao X."/>
            <person name="Jones K."/>
            <person name="Levin J.Z."/>
            <person name="Liu Y."/>
            <person name="Macdonald P."/>
            <person name="Melnikov A."/>
            <person name="Raley C."/>
            <person name="Sassi M."/>
            <person name="Sherman B.T."/>
            <person name="Song X."/>
            <person name="Sykes S."/>
            <person name="Tran B."/>
            <person name="Walsh L."/>
            <person name="Xia Y."/>
            <person name="Yang J."/>
            <person name="Young S."/>
            <person name="Zeng Q."/>
            <person name="Zheng X."/>
            <person name="Stephens R."/>
            <person name="Nusbaum C."/>
            <person name="Birren B.W."/>
            <person name="Azadi P."/>
            <person name="Lempicki R.A."/>
            <person name="Cuomo C.A."/>
            <person name="Kovacs J.A."/>
        </authorList>
    </citation>
    <scope>NUCLEOTIDE SEQUENCE [LARGE SCALE GENOMIC DNA]</scope>
    <source>
        <strain evidence="3">RU7</strain>
    </source>
</reference>
<dbReference type="Proteomes" id="UP000053447">
    <property type="component" value="Unassembled WGS sequence"/>
</dbReference>
<dbReference type="OrthoDB" id="5373489at2759"/>
<feature type="compositionally biased region" description="Basic and acidic residues" evidence="1">
    <location>
        <begin position="613"/>
        <end position="622"/>
    </location>
</feature>
<feature type="region of interest" description="Disordered" evidence="1">
    <location>
        <begin position="612"/>
        <end position="632"/>
    </location>
</feature>